<keyword evidence="2" id="KW-0732">Signal</keyword>
<evidence type="ECO:0008006" key="5">
    <source>
        <dbReference type="Google" id="ProtNLM"/>
    </source>
</evidence>
<evidence type="ECO:0000313" key="4">
    <source>
        <dbReference type="Proteomes" id="UP001139104"/>
    </source>
</evidence>
<evidence type="ECO:0000313" key="3">
    <source>
        <dbReference type="EMBL" id="MCI4681867.1"/>
    </source>
</evidence>
<protein>
    <recommendedName>
        <fullName evidence="5">Lectin-like protein BA14k</fullName>
    </recommendedName>
</protein>
<dbReference type="RefSeq" id="WP_243065908.1">
    <property type="nucleotide sequence ID" value="NZ_JAIVFK010000003.1"/>
</dbReference>
<evidence type="ECO:0000256" key="2">
    <source>
        <dbReference type="SAM" id="SignalP"/>
    </source>
</evidence>
<accession>A0ABS9Z2M8</accession>
<feature type="signal peptide" evidence="2">
    <location>
        <begin position="1"/>
        <end position="34"/>
    </location>
</feature>
<dbReference type="Proteomes" id="UP001139104">
    <property type="component" value="Unassembled WGS sequence"/>
</dbReference>
<organism evidence="3 4">
    <name type="scientific">Candidatus Rhodoblastus alkanivorans</name>
    <dbReference type="NCBI Taxonomy" id="2954117"/>
    <lineage>
        <taxon>Bacteria</taxon>
        <taxon>Pseudomonadati</taxon>
        <taxon>Pseudomonadota</taxon>
        <taxon>Alphaproteobacteria</taxon>
        <taxon>Hyphomicrobiales</taxon>
        <taxon>Rhodoblastaceae</taxon>
        <taxon>Rhodoblastus</taxon>
    </lineage>
</organism>
<proteinExistence type="predicted"/>
<sequence>MTRTSSLLRKSFGALFVAGALASAAVVGSSGAQAFPIYPHPHHHHHWGHGWGPGLGVGLAAGLVGAAIASDYATPIYCHWERRYDAFGGYLGRVRVCD</sequence>
<reference evidence="3" key="1">
    <citation type="journal article" date="2022" name="ISME J.">
        <title>Identification of active gaseous-alkane degraders at natural gas seeps.</title>
        <authorList>
            <person name="Farhan Ul Haque M."/>
            <person name="Hernandez M."/>
            <person name="Crombie A.T."/>
            <person name="Murrell J.C."/>
        </authorList>
    </citation>
    <scope>NUCLEOTIDE SEQUENCE</scope>
    <source>
        <strain evidence="3">PC2</strain>
    </source>
</reference>
<keyword evidence="1" id="KW-1133">Transmembrane helix</keyword>
<feature type="transmembrane region" description="Helical" evidence="1">
    <location>
        <begin position="50"/>
        <end position="73"/>
    </location>
</feature>
<feature type="chain" id="PRO_5047017717" description="Lectin-like protein BA14k" evidence="2">
    <location>
        <begin position="35"/>
        <end position="98"/>
    </location>
</feature>
<keyword evidence="1" id="KW-0812">Transmembrane</keyword>
<name>A0ABS9Z2M8_9HYPH</name>
<keyword evidence="1" id="KW-0472">Membrane</keyword>
<dbReference type="EMBL" id="JAIVFP010000001">
    <property type="protein sequence ID" value="MCI4681867.1"/>
    <property type="molecule type" value="Genomic_DNA"/>
</dbReference>
<evidence type="ECO:0000256" key="1">
    <source>
        <dbReference type="SAM" id="Phobius"/>
    </source>
</evidence>
<comment type="caution">
    <text evidence="3">The sequence shown here is derived from an EMBL/GenBank/DDBJ whole genome shotgun (WGS) entry which is preliminary data.</text>
</comment>
<gene>
    <name evidence="3" type="ORF">K2U94_03660</name>
</gene>
<keyword evidence="4" id="KW-1185">Reference proteome</keyword>